<keyword evidence="3" id="KW-1185">Reference proteome</keyword>
<feature type="transmembrane region" description="Helical" evidence="1">
    <location>
        <begin position="21"/>
        <end position="45"/>
    </location>
</feature>
<keyword evidence="1" id="KW-0812">Transmembrane</keyword>
<organism evidence="2 3">
    <name type="scientific">Crepidotus variabilis</name>
    <dbReference type="NCBI Taxonomy" id="179855"/>
    <lineage>
        <taxon>Eukaryota</taxon>
        <taxon>Fungi</taxon>
        <taxon>Dikarya</taxon>
        <taxon>Basidiomycota</taxon>
        <taxon>Agaricomycotina</taxon>
        <taxon>Agaricomycetes</taxon>
        <taxon>Agaricomycetidae</taxon>
        <taxon>Agaricales</taxon>
        <taxon>Agaricineae</taxon>
        <taxon>Crepidotaceae</taxon>
        <taxon>Crepidotus</taxon>
    </lineage>
</organism>
<proteinExistence type="predicted"/>
<sequence>MMIYRCWKIYNKSIKVIALPMLLWPGGVVAPCIWMTCITLSTGISTAKISSIFWAFSVAINIYTTSCIVYRLLIIDRILIIRVPLSSQVRQIVSKTASLRNKVVSIIVESAFMYTSLTTVVLISLSTSNNGKLVYISTAADVMFAGICFDMIIIRIHQEFVKDVIESREGAPTSSIKFEVAHTNIQTTDLETHVVGV</sequence>
<keyword evidence="1" id="KW-1133">Transmembrane helix</keyword>
<evidence type="ECO:0000256" key="1">
    <source>
        <dbReference type="SAM" id="Phobius"/>
    </source>
</evidence>
<feature type="transmembrane region" description="Helical" evidence="1">
    <location>
        <begin position="133"/>
        <end position="153"/>
    </location>
</feature>
<keyword evidence="1" id="KW-0472">Membrane</keyword>
<gene>
    <name evidence="2" type="ORF">CPB83DRAFT_285071</name>
</gene>
<protein>
    <submittedName>
        <fullName evidence="2">Uncharacterized protein</fullName>
    </submittedName>
</protein>
<comment type="caution">
    <text evidence="2">The sequence shown here is derived from an EMBL/GenBank/DDBJ whole genome shotgun (WGS) entry which is preliminary data.</text>
</comment>
<dbReference type="AlphaFoldDB" id="A0A9P6JQF0"/>
<dbReference type="OrthoDB" id="3357408at2759"/>
<reference evidence="2" key="1">
    <citation type="submission" date="2020-11" db="EMBL/GenBank/DDBJ databases">
        <authorList>
            <consortium name="DOE Joint Genome Institute"/>
            <person name="Ahrendt S."/>
            <person name="Riley R."/>
            <person name="Andreopoulos W."/>
            <person name="Labutti K."/>
            <person name="Pangilinan J."/>
            <person name="Ruiz-Duenas F.J."/>
            <person name="Barrasa J.M."/>
            <person name="Sanchez-Garcia M."/>
            <person name="Camarero S."/>
            <person name="Miyauchi S."/>
            <person name="Serrano A."/>
            <person name="Linde D."/>
            <person name="Babiker R."/>
            <person name="Drula E."/>
            <person name="Ayuso-Fernandez I."/>
            <person name="Pacheco R."/>
            <person name="Padilla G."/>
            <person name="Ferreira P."/>
            <person name="Barriuso J."/>
            <person name="Kellner H."/>
            <person name="Castanera R."/>
            <person name="Alfaro M."/>
            <person name="Ramirez L."/>
            <person name="Pisabarro A.G."/>
            <person name="Kuo A."/>
            <person name="Tritt A."/>
            <person name="Lipzen A."/>
            <person name="He G."/>
            <person name="Yan M."/>
            <person name="Ng V."/>
            <person name="Cullen D."/>
            <person name="Martin F."/>
            <person name="Rosso M.-N."/>
            <person name="Henrissat B."/>
            <person name="Hibbett D."/>
            <person name="Martinez A.T."/>
            <person name="Grigoriev I.V."/>
        </authorList>
    </citation>
    <scope>NUCLEOTIDE SEQUENCE</scope>
    <source>
        <strain evidence="2">CBS 506.95</strain>
    </source>
</reference>
<dbReference type="Proteomes" id="UP000807306">
    <property type="component" value="Unassembled WGS sequence"/>
</dbReference>
<feature type="transmembrane region" description="Helical" evidence="1">
    <location>
        <begin position="51"/>
        <end position="73"/>
    </location>
</feature>
<name>A0A9P6JQF0_9AGAR</name>
<evidence type="ECO:0000313" key="2">
    <source>
        <dbReference type="EMBL" id="KAF9529126.1"/>
    </source>
</evidence>
<evidence type="ECO:0000313" key="3">
    <source>
        <dbReference type="Proteomes" id="UP000807306"/>
    </source>
</evidence>
<dbReference type="EMBL" id="MU157848">
    <property type="protein sequence ID" value="KAF9529126.1"/>
    <property type="molecule type" value="Genomic_DNA"/>
</dbReference>
<feature type="transmembrane region" description="Helical" evidence="1">
    <location>
        <begin position="103"/>
        <end position="127"/>
    </location>
</feature>
<accession>A0A9P6JQF0</accession>